<dbReference type="Proteomes" id="UP000191342">
    <property type="component" value="Unassembled WGS sequence"/>
</dbReference>
<name>A0A1V6S9M3_9EURO</name>
<evidence type="ECO:0000313" key="2">
    <source>
        <dbReference type="Proteomes" id="UP000191342"/>
    </source>
</evidence>
<comment type="caution">
    <text evidence="1">The sequence shown here is derived from an EMBL/GenBank/DDBJ whole genome shotgun (WGS) entry which is preliminary data.</text>
</comment>
<accession>A0A1V6S9M3</accession>
<reference evidence="2" key="1">
    <citation type="journal article" date="2017" name="Nat. Microbiol.">
        <title>Global analysis of biosynthetic gene clusters reveals vast potential of secondary metabolite production in Penicillium species.</title>
        <authorList>
            <person name="Nielsen J.C."/>
            <person name="Grijseels S."/>
            <person name="Prigent S."/>
            <person name="Ji B."/>
            <person name="Dainat J."/>
            <person name="Nielsen K.F."/>
            <person name="Frisvad J.C."/>
            <person name="Workman M."/>
            <person name="Nielsen J."/>
        </authorList>
    </citation>
    <scope>NUCLEOTIDE SEQUENCE [LARGE SCALE GENOMIC DNA]</scope>
    <source>
        <strain evidence="2">IBT 14082</strain>
    </source>
</reference>
<sequence>MSSTPAICSTVYSLDSAKSSRLASDALGYIVYQQIGQCL</sequence>
<proteinExistence type="predicted"/>
<organism evidence="1 2">
    <name type="scientific">Penicillium flavigenum</name>
    <dbReference type="NCBI Taxonomy" id="254877"/>
    <lineage>
        <taxon>Eukaryota</taxon>
        <taxon>Fungi</taxon>
        <taxon>Dikarya</taxon>
        <taxon>Ascomycota</taxon>
        <taxon>Pezizomycotina</taxon>
        <taxon>Eurotiomycetes</taxon>
        <taxon>Eurotiomycetidae</taxon>
        <taxon>Eurotiales</taxon>
        <taxon>Aspergillaceae</taxon>
        <taxon>Penicillium</taxon>
    </lineage>
</organism>
<evidence type="ECO:0000313" key="1">
    <source>
        <dbReference type="EMBL" id="OQE10576.1"/>
    </source>
</evidence>
<dbReference type="AlphaFoldDB" id="A0A1V6S9M3"/>
<keyword evidence="2" id="KW-1185">Reference proteome</keyword>
<gene>
    <name evidence="1" type="ORF">PENFLA_c089G01499</name>
</gene>
<protein>
    <submittedName>
        <fullName evidence="1">Uncharacterized protein</fullName>
    </submittedName>
</protein>
<dbReference type="EMBL" id="MLQL01000089">
    <property type="protein sequence ID" value="OQE10576.1"/>
    <property type="molecule type" value="Genomic_DNA"/>
</dbReference>